<dbReference type="InterPro" id="IPR002110">
    <property type="entry name" value="Ankyrin_rpt"/>
</dbReference>
<feature type="compositionally biased region" description="Basic and acidic residues" evidence="5">
    <location>
        <begin position="134"/>
        <end position="151"/>
    </location>
</feature>
<accession>A0A9P6QXR3</accession>
<dbReference type="SMART" id="SM00248">
    <property type="entry name" value="ANK"/>
    <property type="match status" value="3"/>
</dbReference>
<evidence type="ECO:0000313" key="6">
    <source>
        <dbReference type="EMBL" id="KAG0306022.1"/>
    </source>
</evidence>
<reference evidence="6" key="1">
    <citation type="journal article" date="2020" name="Fungal Divers.">
        <title>Resolving the Mortierellaceae phylogeny through synthesis of multi-gene phylogenetics and phylogenomics.</title>
        <authorList>
            <person name="Vandepol N."/>
            <person name="Liber J."/>
            <person name="Desiro A."/>
            <person name="Na H."/>
            <person name="Kennedy M."/>
            <person name="Barry K."/>
            <person name="Grigoriev I.V."/>
            <person name="Miller A.N."/>
            <person name="O'Donnell K."/>
            <person name="Stajich J.E."/>
            <person name="Bonito G."/>
        </authorList>
    </citation>
    <scope>NUCLEOTIDE SEQUENCE</scope>
    <source>
        <strain evidence="6">REB-010B</strain>
    </source>
</reference>
<feature type="non-terminal residue" evidence="6">
    <location>
        <position position="1"/>
    </location>
</feature>
<evidence type="ECO:0000256" key="5">
    <source>
        <dbReference type="SAM" id="MobiDB-lite"/>
    </source>
</evidence>
<feature type="compositionally biased region" description="Polar residues" evidence="5">
    <location>
        <begin position="304"/>
        <end position="321"/>
    </location>
</feature>
<feature type="compositionally biased region" description="Basic and acidic residues" evidence="5">
    <location>
        <begin position="254"/>
        <end position="271"/>
    </location>
</feature>
<keyword evidence="7" id="KW-1185">Reference proteome</keyword>
<feature type="compositionally biased region" description="Polar residues" evidence="5">
    <location>
        <begin position="172"/>
        <end position="191"/>
    </location>
</feature>
<evidence type="ECO:0000256" key="1">
    <source>
        <dbReference type="ARBA" id="ARBA00012210"/>
    </source>
</evidence>
<feature type="compositionally biased region" description="Low complexity" evidence="5">
    <location>
        <begin position="365"/>
        <end position="389"/>
    </location>
</feature>
<feature type="compositionally biased region" description="Low complexity" evidence="5">
    <location>
        <begin position="396"/>
        <end position="421"/>
    </location>
</feature>
<feature type="repeat" description="ANK" evidence="4">
    <location>
        <begin position="17"/>
        <end position="50"/>
    </location>
</feature>
<keyword evidence="2" id="KW-0677">Repeat</keyword>
<dbReference type="Gene3D" id="1.25.40.20">
    <property type="entry name" value="Ankyrin repeat-containing domain"/>
    <property type="match status" value="1"/>
</dbReference>
<dbReference type="EC" id="2.3.1.225" evidence="1"/>
<gene>
    <name evidence="6" type="ORF">BGZ99_001914</name>
</gene>
<dbReference type="PROSITE" id="PS50297">
    <property type="entry name" value="ANK_REP_REGION"/>
    <property type="match status" value="2"/>
</dbReference>
<feature type="compositionally biased region" description="Polar residues" evidence="5">
    <location>
        <begin position="223"/>
        <end position="253"/>
    </location>
</feature>
<dbReference type="EMBL" id="JAAAIP010001515">
    <property type="protein sequence ID" value="KAG0306022.1"/>
    <property type="molecule type" value="Genomic_DNA"/>
</dbReference>
<feature type="compositionally biased region" description="Low complexity" evidence="5">
    <location>
        <begin position="530"/>
        <end position="563"/>
    </location>
</feature>
<dbReference type="PANTHER" id="PTHR24161:SF85">
    <property type="entry name" value="PALMITOYLTRANSFERASE HIP14"/>
    <property type="match status" value="1"/>
</dbReference>
<evidence type="ECO:0000313" key="7">
    <source>
        <dbReference type="Proteomes" id="UP000738325"/>
    </source>
</evidence>
<evidence type="ECO:0000256" key="2">
    <source>
        <dbReference type="ARBA" id="ARBA00022737"/>
    </source>
</evidence>
<dbReference type="OrthoDB" id="194358at2759"/>
<keyword evidence="3 4" id="KW-0040">ANK repeat</keyword>
<proteinExistence type="predicted"/>
<dbReference type="InterPro" id="IPR036770">
    <property type="entry name" value="Ankyrin_rpt-contain_sf"/>
</dbReference>
<name>A0A9P6QXR3_9FUNG</name>
<feature type="region of interest" description="Disordered" evidence="5">
    <location>
        <begin position="129"/>
        <end position="433"/>
    </location>
</feature>
<dbReference type="AlphaFoldDB" id="A0A9P6QXR3"/>
<dbReference type="Pfam" id="PF12796">
    <property type="entry name" value="Ank_2"/>
    <property type="match status" value="1"/>
</dbReference>
<feature type="compositionally biased region" description="Basic and acidic residues" evidence="5">
    <location>
        <begin position="478"/>
        <end position="490"/>
    </location>
</feature>
<feature type="region of interest" description="Disordered" evidence="5">
    <location>
        <begin position="478"/>
        <end position="590"/>
    </location>
</feature>
<feature type="compositionally biased region" description="Low complexity" evidence="5">
    <location>
        <begin position="272"/>
        <end position="282"/>
    </location>
</feature>
<evidence type="ECO:0000256" key="4">
    <source>
        <dbReference type="PROSITE-ProRule" id="PRU00023"/>
    </source>
</evidence>
<dbReference type="PANTHER" id="PTHR24161">
    <property type="entry name" value="ANK_REP_REGION DOMAIN-CONTAINING PROTEIN-RELATED"/>
    <property type="match status" value="1"/>
</dbReference>
<feature type="compositionally biased region" description="Low complexity" evidence="5">
    <location>
        <begin position="577"/>
        <end position="589"/>
    </location>
</feature>
<feature type="compositionally biased region" description="Polar residues" evidence="5">
    <location>
        <begin position="284"/>
        <end position="297"/>
    </location>
</feature>
<feature type="compositionally biased region" description="Polar residues" evidence="5">
    <location>
        <begin position="564"/>
        <end position="576"/>
    </location>
</feature>
<feature type="repeat" description="ANK" evidence="4">
    <location>
        <begin position="64"/>
        <end position="96"/>
    </location>
</feature>
<sequence length="657" mass="70245">LVKFALDNGQPIDSVLNGVYAIHAACCSNANVAVVLYLIERGADVNARRLPRKYSSEKGTVGTTGSTPLHFAAANGCLAVVDILLRHGAIVDMTDKYGSSPLSVAAARNHPDVASLLRQYSAMQRGVMDLTPDNESKDPFIDRRGSSDLGHRSGSAVITPPARSASGHTKDTSSQSLPHLSGRASQTTRTPGQRRISLPSITESPSSPNIPPPPRQSCDFARTPQSTEPLVLSTASIRSTPSQPTRNTTTQSSRLEDRPSMRSPTTREHSDTTATASTSASAILESTRTGGEQSTTHSMRRSHTIQAAQSDYLTTPESTSTMRRRKSMESAALLSPQSAMSVHRRKSFEQLSSNVRRTDSKSRRSSVASTASEGTASSATSGTSHTSVSDHGADPAQESGQGQGQAQQSQGQGKSSTQTEGIDSGNAPTAPSLLTRSMSQPMLEQVKPRRPPVSFALEATARQSLDLQRLASNLDRAVDKDRHYEPRNDSDSDLPSLLFRRRTMQDTVPPKISGMMTMPRYHSMGPTMESLASSSSISDENSSQFQRQAQQQQQQYDQDGSSSMLQDGSMASQPRLSSSSGHSESVLASGGTVTGRFSRMWSSASHSGSRESLKEGAVAGNWNVGEFGEASGEAAVQALARPRGSVLNRISGIWSRR</sequence>
<dbReference type="SUPFAM" id="SSF48403">
    <property type="entry name" value="Ankyrin repeat"/>
    <property type="match status" value="1"/>
</dbReference>
<dbReference type="PROSITE" id="PS50088">
    <property type="entry name" value="ANK_REPEAT"/>
    <property type="match status" value="2"/>
</dbReference>
<dbReference type="GO" id="GO:0019706">
    <property type="term" value="F:protein-cysteine S-palmitoyltransferase activity"/>
    <property type="evidence" value="ECO:0007669"/>
    <property type="project" value="UniProtKB-EC"/>
</dbReference>
<organism evidence="6 7">
    <name type="scientific">Dissophora globulifera</name>
    <dbReference type="NCBI Taxonomy" id="979702"/>
    <lineage>
        <taxon>Eukaryota</taxon>
        <taxon>Fungi</taxon>
        <taxon>Fungi incertae sedis</taxon>
        <taxon>Mucoromycota</taxon>
        <taxon>Mortierellomycotina</taxon>
        <taxon>Mortierellomycetes</taxon>
        <taxon>Mortierellales</taxon>
        <taxon>Mortierellaceae</taxon>
        <taxon>Dissophora</taxon>
    </lineage>
</organism>
<protein>
    <recommendedName>
        <fullName evidence="1">protein S-acyltransferase</fullName>
        <ecNumber evidence="1">2.3.1.225</ecNumber>
    </recommendedName>
</protein>
<evidence type="ECO:0000256" key="3">
    <source>
        <dbReference type="ARBA" id="ARBA00023043"/>
    </source>
</evidence>
<dbReference type="Proteomes" id="UP000738325">
    <property type="component" value="Unassembled WGS sequence"/>
</dbReference>
<dbReference type="Pfam" id="PF00023">
    <property type="entry name" value="Ank"/>
    <property type="match status" value="1"/>
</dbReference>
<comment type="caution">
    <text evidence="6">The sequence shown here is derived from an EMBL/GenBank/DDBJ whole genome shotgun (WGS) entry which is preliminary data.</text>
</comment>